<protein>
    <recommendedName>
        <fullName evidence="5">Large ribosomal subunit protein bL25</fullName>
    </recommendedName>
    <alternativeName>
        <fullName evidence="5">General stress protein CTC</fullName>
    </alternativeName>
</protein>
<dbReference type="EMBL" id="AP012338">
    <property type="protein sequence ID" value="BAM04794.1"/>
    <property type="molecule type" value="Genomic_DNA"/>
</dbReference>
<dbReference type="PANTHER" id="PTHR33284:SF1">
    <property type="entry name" value="RIBOSOMAL PROTEIN L25_GLN-TRNA SYNTHETASE, ANTI-CODON-BINDING DOMAIN-CONTAINING PROTEIN"/>
    <property type="match status" value="1"/>
</dbReference>
<dbReference type="Proteomes" id="UP000007881">
    <property type="component" value="Chromosome"/>
</dbReference>
<dbReference type="KEGG" id="phm:PSMK_26350"/>
<dbReference type="GO" id="GO:0022625">
    <property type="term" value="C:cytosolic large ribosomal subunit"/>
    <property type="evidence" value="ECO:0007669"/>
    <property type="project" value="TreeGrafter"/>
</dbReference>
<evidence type="ECO:0000259" key="7">
    <source>
        <dbReference type="Pfam" id="PF01386"/>
    </source>
</evidence>
<keyword evidence="3 5" id="KW-0689">Ribosomal protein</keyword>
<dbReference type="NCBIfam" id="TIGR00731">
    <property type="entry name" value="bL25_bact_ctc"/>
    <property type="match status" value="1"/>
</dbReference>
<dbReference type="GO" id="GO:0008097">
    <property type="term" value="F:5S rRNA binding"/>
    <property type="evidence" value="ECO:0007669"/>
    <property type="project" value="InterPro"/>
</dbReference>
<dbReference type="PANTHER" id="PTHR33284">
    <property type="entry name" value="RIBOSOMAL PROTEIN L25/GLN-TRNA SYNTHETASE, ANTI-CODON-BINDING DOMAIN-CONTAINING PROTEIN"/>
    <property type="match status" value="1"/>
</dbReference>
<evidence type="ECO:0000256" key="3">
    <source>
        <dbReference type="ARBA" id="ARBA00022980"/>
    </source>
</evidence>
<dbReference type="Gene3D" id="2.170.120.20">
    <property type="entry name" value="Ribosomal protein L25, beta domain"/>
    <property type="match status" value="1"/>
</dbReference>
<accession>I0IHQ6</accession>
<feature type="domain" description="Large ribosomal subunit protein bL25 L25" evidence="7">
    <location>
        <begin position="8"/>
        <end position="92"/>
    </location>
</feature>
<evidence type="ECO:0000313" key="10">
    <source>
        <dbReference type="Proteomes" id="UP000007881"/>
    </source>
</evidence>
<dbReference type="SUPFAM" id="SSF50715">
    <property type="entry name" value="Ribosomal protein L25-like"/>
    <property type="match status" value="1"/>
</dbReference>
<feature type="region of interest" description="Disordered" evidence="6">
    <location>
        <begin position="183"/>
        <end position="216"/>
    </location>
</feature>
<evidence type="ECO:0000256" key="6">
    <source>
        <dbReference type="SAM" id="MobiDB-lite"/>
    </source>
</evidence>
<dbReference type="GO" id="GO:0003735">
    <property type="term" value="F:structural constituent of ribosome"/>
    <property type="evidence" value="ECO:0007669"/>
    <property type="project" value="InterPro"/>
</dbReference>
<evidence type="ECO:0000256" key="1">
    <source>
        <dbReference type="ARBA" id="ARBA00022730"/>
    </source>
</evidence>
<dbReference type="GO" id="GO:0006412">
    <property type="term" value="P:translation"/>
    <property type="evidence" value="ECO:0007669"/>
    <property type="project" value="UniProtKB-UniRule"/>
</dbReference>
<dbReference type="RefSeq" id="WP_014438007.1">
    <property type="nucleotide sequence ID" value="NC_017080.1"/>
</dbReference>
<reference evidence="9 10" key="1">
    <citation type="submission" date="2012-02" db="EMBL/GenBank/DDBJ databases">
        <title>Complete genome sequence of Phycisphaera mikurensis NBRC 102666.</title>
        <authorList>
            <person name="Ankai A."/>
            <person name="Hosoyama A."/>
            <person name="Terui Y."/>
            <person name="Sekine M."/>
            <person name="Fukai R."/>
            <person name="Kato Y."/>
            <person name="Nakamura S."/>
            <person name="Yamada-Narita S."/>
            <person name="Kawakoshi A."/>
            <person name="Fukunaga Y."/>
            <person name="Yamazaki S."/>
            <person name="Fujita N."/>
        </authorList>
    </citation>
    <scope>NUCLEOTIDE SEQUENCE [LARGE SCALE GENOMIC DNA]</scope>
    <source>
        <strain evidence="10">NBRC 102666 / KCTC 22515 / FYK2301M01</strain>
    </source>
</reference>
<comment type="similarity">
    <text evidence="5">Belongs to the bacterial ribosomal protein bL25 family. CTC subfamily.</text>
</comment>
<keyword evidence="1 5" id="KW-0699">rRNA-binding</keyword>
<dbReference type="InterPro" id="IPR020930">
    <property type="entry name" value="Ribosomal_uL5_bac-type"/>
</dbReference>
<dbReference type="InterPro" id="IPR037121">
    <property type="entry name" value="Ribosomal_bL25_C"/>
</dbReference>
<dbReference type="HAMAP" id="MF_01334">
    <property type="entry name" value="Ribosomal_bL25_CTC"/>
    <property type="match status" value="1"/>
</dbReference>
<sequence>MSTDTPTLSTETRTKLGTRYNRRLRSAGRLPAVVYGHGHDPMHVSVDTRAFHAILDHHSHLVEVNVDGKPQPCLIKDVQYDHLDRDPVHADFAIVNLDEEIEIELEIVLKGEPAGLSEDGAALSQPMNTIVVKTKANNIPESITQDVSAMNVGDQVHVGELTFPDGVSTDVEDDLLVCQVVIRQEQPDPEPVDELEEPGVIGEGEEPGPEEAGSSD</sequence>
<dbReference type="OrthoDB" id="9790002at2"/>
<dbReference type="Pfam" id="PF14693">
    <property type="entry name" value="Ribosomal_TL5_C"/>
    <property type="match status" value="1"/>
</dbReference>
<feature type="compositionally biased region" description="Acidic residues" evidence="6">
    <location>
        <begin position="187"/>
        <end position="209"/>
    </location>
</feature>
<gene>
    <name evidence="5 9" type="primary">rplY</name>
    <name evidence="5" type="synonym">ctc</name>
    <name evidence="9" type="ordered locus">PSMK_26350</name>
</gene>
<keyword evidence="10" id="KW-1185">Reference proteome</keyword>
<evidence type="ECO:0000259" key="8">
    <source>
        <dbReference type="Pfam" id="PF14693"/>
    </source>
</evidence>
<keyword evidence="4 5" id="KW-0687">Ribonucleoprotein</keyword>
<dbReference type="InterPro" id="IPR020057">
    <property type="entry name" value="Ribosomal_bL25_b-dom"/>
</dbReference>
<feature type="domain" description="Large ribosomal subunit protein bL25 beta" evidence="8">
    <location>
        <begin position="100"/>
        <end position="182"/>
    </location>
</feature>
<dbReference type="CDD" id="cd00495">
    <property type="entry name" value="Ribosomal_L25_TL5_CTC"/>
    <property type="match status" value="1"/>
</dbReference>
<evidence type="ECO:0000313" key="9">
    <source>
        <dbReference type="EMBL" id="BAM04794.1"/>
    </source>
</evidence>
<dbReference type="Pfam" id="PF01386">
    <property type="entry name" value="Ribosomal_L25p"/>
    <property type="match status" value="1"/>
</dbReference>
<comment type="function">
    <text evidence="5">This is one of the proteins that binds to the 5S RNA in the ribosome where it forms part of the central protuberance.</text>
</comment>
<dbReference type="HOGENOM" id="CLU_075939_1_0_0"/>
<organism evidence="9 10">
    <name type="scientific">Phycisphaera mikurensis (strain NBRC 102666 / KCTC 22515 / FYK2301M01)</name>
    <dbReference type="NCBI Taxonomy" id="1142394"/>
    <lineage>
        <taxon>Bacteria</taxon>
        <taxon>Pseudomonadati</taxon>
        <taxon>Planctomycetota</taxon>
        <taxon>Phycisphaerae</taxon>
        <taxon>Phycisphaerales</taxon>
        <taxon>Phycisphaeraceae</taxon>
        <taxon>Phycisphaera</taxon>
    </lineage>
</organism>
<evidence type="ECO:0000256" key="2">
    <source>
        <dbReference type="ARBA" id="ARBA00022884"/>
    </source>
</evidence>
<dbReference type="InterPro" id="IPR020056">
    <property type="entry name" value="Rbsml_bL25/Gln-tRNA_synth_N"/>
</dbReference>
<comment type="subunit">
    <text evidence="5">Part of the 50S ribosomal subunit; part of the 5S rRNA/L5/L18/L25 subcomplex. Contacts the 5S rRNA. Binds to the 5S rRNA independently of L5 and L18.</text>
</comment>
<evidence type="ECO:0000256" key="4">
    <source>
        <dbReference type="ARBA" id="ARBA00023274"/>
    </source>
</evidence>
<keyword evidence="2 5" id="KW-0694">RNA-binding</keyword>
<dbReference type="AlphaFoldDB" id="I0IHQ6"/>
<dbReference type="STRING" id="1142394.PSMK_26350"/>
<evidence type="ECO:0000256" key="5">
    <source>
        <dbReference type="HAMAP-Rule" id="MF_01334"/>
    </source>
</evidence>
<dbReference type="eggNOG" id="COG1825">
    <property type="taxonomic scope" value="Bacteria"/>
</dbReference>
<dbReference type="Gene3D" id="2.40.240.10">
    <property type="entry name" value="Ribosomal Protein L25, Chain P"/>
    <property type="match status" value="1"/>
</dbReference>
<dbReference type="InterPro" id="IPR001021">
    <property type="entry name" value="Ribosomal_bL25_long"/>
</dbReference>
<dbReference type="InterPro" id="IPR029751">
    <property type="entry name" value="Ribosomal_L25_dom"/>
</dbReference>
<name>I0IHQ6_PHYMF</name>
<dbReference type="InterPro" id="IPR011035">
    <property type="entry name" value="Ribosomal_bL25/Gln-tRNA_synth"/>
</dbReference>
<proteinExistence type="inferred from homology"/>